<dbReference type="Proteomes" id="UP001501496">
    <property type="component" value="Unassembled WGS sequence"/>
</dbReference>
<dbReference type="PANTHER" id="PTHR43328:SF1">
    <property type="entry name" value="N-ACETYLTRANSFERASE DOMAIN-CONTAINING PROTEIN"/>
    <property type="match status" value="1"/>
</dbReference>
<dbReference type="InterPro" id="IPR016181">
    <property type="entry name" value="Acyl_CoA_acyltransferase"/>
</dbReference>
<name>A0ABP8C7N4_9FLAO</name>
<dbReference type="InterPro" id="IPR000182">
    <property type="entry name" value="GNAT_dom"/>
</dbReference>
<keyword evidence="3" id="KW-1185">Reference proteome</keyword>
<dbReference type="PANTHER" id="PTHR43328">
    <property type="entry name" value="ACETYLTRANSFERASE-RELATED"/>
    <property type="match status" value="1"/>
</dbReference>
<dbReference type="Pfam" id="PF13302">
    <property type="entry name" value="Acetyltransf_3"/>
    <property type="match status" value="1"/>
</dbReference>
<gene>
    <name evidence="2" type="ORF">GCM10022291_16000</name>
</gene>
<feature type="domain" description="N-acetyltransferase" evidence="1">
    <location>
        <begin position="7"/>
        <end position="160"/>
    </location>
</feature>
<organism evidence="2 3">
    <name type="scientific">Postechiella marina</name>
    <dbReference type="NCBI Taxonomy" id="943941"/>
    <lineage>
        <taxon>Bacteria</taxon>
        <taxon>Pseudomonadati</taxon>
        <taxon>Bacteroidota</taxon>
        <taxon>Flavobacteriia</taxon>
        <taxon>Flavobacteriales</taxon>
        <taxon>Flavobacteriaceae</taxon>
        <taxon>Postechiella</taxon>
    </lineage>
</organism>
<sequence length="160" mass="18229">MKAVLKIELRPTNLNDLDTLFLFQIDAKANYLSAFTSKNPLDKKAYIQKWTSLLSNKKINAKTILLKNKIIGSIAKFEMEGHAEVTYWVAKAFWNKGVATLALTHFLKTENKRPIYARVAFDNLGSKKVLKNCGFTIIGKDKGFANARNQIIEEFIFELK</sequence>
<dbReference type="SUPFAM" id="SSF55729">
    <property type="entry name" value="Acyl-CoA N-acyltransferases (Nat)"/>
    <property type="match status" value="1"/>
</dbReference>
<comment type="caution">
    <text evidence="2">The sequence shown here is derived from an EMBL/GenBank/DDBJ whole genome shotgun (WGS) entry which is preliminary data.</text>
</comment>
<evidence type="ECO:0000313" key="3">
    <source>
        <dbReference type="Proteomes" id="UP001501496"/>
    </source>
</evidence>
<accession>A0ABP8C7N4</accession>
<dbReference type="RefSeq" id="WP_344787637.1">
    <property type="nucleotide sequence ID" value="NZ_BAABCA010000003.1"/>
</dbReference>
<dbReference type="EMBL" id="BAABCA010000003">
    <property type="protein sequence ID" value="GAA4235067.1"/>
    <property type="molecule type" value="Genomic_DNA"/>
</dbReference>
<evidence type="ECO:0000313" key="2">
    <source>
        <dbReference type="EMBL" id="GAA4235067.1"/>
    </source>
</evidence>
<proteinExistence type="predicted"/>
<protein>
    <submittedName>
        <fullName evidence="2">GNAT family N-acetyltransferase</fullName>
    </submittedName>
</protein>
<dbReference type="Gene3D" id="3.40.630.30">
    <property type="match status" value="1"/>
</dbReference>
<reference evidence="3" key="1">
    <citation type="journal article" date="2019" name="Int. J. Syst. Evol. Microbiol.">
        <title>The Global Catalogue of Microorganisms (GCM) 10K type strain sequencing project: providing services to taxonomists for standard genome sequencing and annotation.</title>
        <authorList>
            <consortium name="The Broad Institute Genomics Platform"/>
            <consortium name="The Broad Institute Genome Sequencing Center for Infectious Disease"/>
            <person name="Wu L."/>
            <person name="Ma J."/>
        </authorList>
    </citation>
    <scope>NUCLEOTIDE SEQUENCE [LARGE SCALE GENOMIC DNA]</scope>
    <source>
        <strain evidence="3">JCM 17630</strain>
    </source>
</reference>
<evidence type="ECO:0000259" key="1">
    <source>
        <dbReference type="PROSITE" id="PS51186"/>
    </source>
</evidence>
<dbReference type="PROSITE" id="PS51186">
    <property type="entry name" value="GNAT"/>
    <property type="match status" value="1"/>
</dbReference>